<protein>
    <submittedName>
        <fullName evidence="2">Methyltransferase type 12</fullName>
    </submittedName>
</protein>
<dbReference type="Proteomes" id="UP000000269">
    <property type="component" value="Chromosome"/>
</dbReference>
<organism evidence="2 3">
    <name type="scientific">Alkaliphilus oremlandii (strain OhILAs)</name>
    <name type="common">Clostridium oremlandii (strain OhILAs)</name>
    <dbReference type="NCBI Taxonomy" id="350688"/>
    <lineage>
        <taxon>Bacteria</taxon>
        <taxon>Bacillati</taxon>
        <taxon>Bacillota</taxon>
        <taxon>Clostridia</taxon>
        <taxon>Peptostreptococcales</taxon>
        <taxon>Natronincolaceae</taxon>
        <taxon>Alkaliphilus</taxon>
    </lineage>
</organism>
<keyword evidence="2" id="KW-0489">Methyltransferase</keyword>
<dbReference type="HOGENOM" id="CLU_061789_0_0_9"/>
<dbReference type="SUPFAM" id="SSF53335">
    <property type="entry name" value="S-adenosyl-L-methionine-dependent methyltransferases"/>
    <property type="match status" value="1"/>
</dbReference>
<dbReference type="STRING" id="350688.Clos_0902"/>
<dbReference type="KEGG" id="aoe:Clos_0902"/>
<feature type="domain" description="Methyltransferase" evidence="1">
    <location>
        <begin position="74"/>
        <end position="172"/>
    </location>
</feature>
<dbReference type="EMBL" id="CP000853">
    <property type="protein sequence ID" value="ABW18449.1"/>
    <property type="molecule type" value="Genomic_DNA"/>
</dbReference>
<dbReference type="eggNOG" id="COG2226">
    <property type="taxonomic scope" value="Bacteria"/>
</dbReference>
<dbReference type="GO" id="GO:0032259">
    <property type="term" value="P:methylation"/>
    <property type="evidence" value="ECO:0007669"/>
    <property type="project" value="UniProtKB-KW"/>
</dbReference>
<evidence type="ECO:0000313" key="3">
    <source>
        <dbReference type="Proteomes" id="UP000000269"/>
    </source>
</evidence>
<dbReference type="CDD" id="cd02440">
    <property type="entry name" value="AdoMet_MTases"/>
    <property type="match status" value="1"/>
</dbReference>
<dbReference type="GO" id="GO:0008168">
    <property type="term" value="F:methyltransferase activity"/>
    <property type="evidence" value="ECO:0007669"/>
    <property type="project" value="UniProtKB-KW"/>
</dbReference>
<dbReference type="RefSeq" id="WP_012158761.1">
    <property type="nucleotide sequence ID" value="NC_009922.1"/>
</dbReference>
<dbReference type="InterPro" id="IPR041698">
    <property type="entry name" value="Methyltransf_25"/>
</dbReference>
<dbReference type="InterPro" id="IPR029063">
    <property type="entry name" value="SAM-dependent_MTases_sf"/>
</dbReference>
<gene>
    <name evidence="2" type="ordered locus">Clos_0902</name>
</gene>
<name>A8MEX0_ALKOO</name>
<dbReference type="Gene3D" id="3.40.50.150">
    <property type="entry name" value="Vaccinia Virus protein VP39"/>
    <property type="match status" value="1"/>
</dbReference>
<dbReference type="Pfam" id="PF13649">
    <property type="entry name" value="Methyltransf_25"/>
    <property type="match status" value="1"/>
</dbReference>
<proteinExistence type="predicted"/>
<accession>A8MEX0</accession>
<sequence>MIDGDISDIFHVSTASINNLGVMNMKYNPEIPRAHYDQYGNNEWERLEKDRLGELLYHVHLDILKRYISNSDVVIELGAGAGRFTKDIVTMCKSLVTSDLSPIQIEINKRKMEELGLIHKVKNFMILDISNLEDIEDHTYDIAVCIGGSINYLFDKEENAINEMLRILKSGGKLILGSMSLIGALMYYLNGVLYEKGMLGIDATEWLFTTGIQDEEHYPVENKHYAHMMTSKELDALFEGKQVKILEKSSAGLFMHSQEETLCSAKQDQEFWELLIKKEVEFTKLPGTLDCGMNIIYVIEKL</sequence>
<evidence type="ECO:0000313" key="2">
    <source>
        <dbReference type="EMBL" id="ABW18449.1"/>
    </source>
</evidence>
<dbReference type="AlphaFoldDB" id="A8MEX0"/>
<keyword evidence="3" id="KW-1185">Reference proteome</keyword>
<reference evidence="3" key="1">
    <citation type="submission" date="2007-10" db="EMBL/GenBank/DDBJ databases">
        <title>Complete genome of Alkaliphilus oremlandii OhILAs.</title>
        <authorList>
            <person name="Copeland A."/>
            <person name="Lucas S."/>
            <person name="Lapidus A."/>
            <person name="Barry K."/>
            <person name="Detter J.C."/>
            <person name="Glavina del Rio T."/>
            <person name="Hammon N."/>
            <person name="Israni S."/>
            <person name="Dalin E."/>
            <person name="Tice H."/>
            <person name="Pitluck S."/>
            <person name="Chain P."/>
            <person name="Malfatti S."/>
            <person name="Shin M."/>
            <person name="Vergez L."/>
            <person name="Schmutz J."/>
            <person name="Larimer F."/>
            <person name="Land M."/>
            <person name="Hauser L."/>
            <person name="Kyrpides N."/>
            <person name="Mikhailova N."/>
            <person name="Stolz J.F."/>
            <person name="Dawson A."/>
            <person name="Fisher E."/>
            <person name="Crable B."/>
            <person name="Perera E."/>
            <person name="Lisak J."/>
            <person name="Ranganathan M."/>
            <person name="Basu P."/>
            <person name="Richardson P."/>
        </authorList>
    </citation>
    <scope>NUCLEOTIDE SEQUENCE [LARGE SCALE GENOMIC DNA]</scope>
    <source>
        <strain evidence="3">OhILAs</strain>
    </source>
</reference>
<evidence type="ECO:0000259" key="1">
    <source>
        <dbReference type="Pfam" id="PF13649"/>
    </source>
</evidence>
<keyword evidence="2" id="KW-0808">Transferase</keyword>